<keyword evidence="3" id="KW-1185">Reference proteome</keyword>
<feature type="compositionally biased region" description="Low complexity" evidence="1">
    <location>
        <begin position="93"/>
        <end position="103"/>
    </location>
</feature>
<name>A0AAJ0BJ57_9PEZI</name>
<dbReference type="AlphaFoldDB" id="A0AAJ0BJ57"/>
<protein>
    <submittedName>
        <fullName evidence="2">Uncharacterized protein</fullName>
    </submittedName>
</protein>
<proteinExistence type="predicted"/>
<evidence type="ECO:0000256" key="1">
    <source>
        <dbReference type="SAM" id="MobiDB-lite"/>
    </source>
</evidence>
<gene>
    <name evidence="2" type="ORF">QBC47DRAFT_436900</name>
</gene>
<accession>A0AAJ0BJ57</accession>
<evidence type="ECO:0000313" key="3">
    <source>
        <dbReference type="Proteomes" id="UP001239445"/>
    </source>
</evidence>
<feature type="compositionally biased region" description="Low complexity" evidence="1">
    <location>
        <begin position="140"/>
        <end position="153"/>
    </location>
</feature>
<sequence>MQVYTNVKRIYSSLQDRVGFRRRKDLKRLQILSLREFLEESAIPLTPKQSQPFDFKKEATILPGYTEDELSVLREKAAASRIGIADETMLLFPSSPSRDSSPDYMHPRHAPSVPRDDEDELETPALPVTAFETQLLLSNTLTGGSTSSSGRSTPMDLDFGSPVSPMSVSMSVRRPGSPRGSLSGRSGRGTRATRSKSA</sequence>
<dbReference type="Proteomes" id="UP001239445">
    <property type="component" value="Unassembled WGS sequence"/>
</dbReference>
<dbReference type="EMBL" id="MU839828">
    <property type="protein sequence ID" value="KAK1759230.1"/>
    <property type="molecule type" value="Genomic_DNA"/>
</dbReference>
<feature type="compositionally biased region" description="Low complexity" evidence="1">
    <location>
        <begin position="161"/>
        <end position="190"/>
    </location>
</feature>
<comment type="caution">
    <text evidence="2">The sequence shown here is derived from an EMBL/GenBank/DDBJ whole genome shotgun (WGS) entry which is preliminary data.</text>
</comment>
<organism evidence="2 3">
    <name type="scientific">Echria macrotheca</name>
    <dbReference type="NCBI Taxonomy" id="438768"/>
    <lineage>
        <taxon>Eukaryota</taxon>
        <taxon>Fungi</taxon>
        <taxon>Dikarya</taxon>
        <taxon>Ascomycota</taxon>
        <taxon>Pezizomycotina</taxon>
        <taxon>Sordariomycetes</taxon>
        <taxon>Sordariomycetidae</taxon>
        <taxon>Sordariales</taxon>
        <taxon>Schizotheciaceae</taxon>
        <taxon>Echria</taxon>
    </lineage>
</organism>
<reference evidence="2" key="1">
    <citation type="submission" date="2023-06" db="EMBL/GenBank/DDBJ databases">
        <title>Genome-scale phylogeny and comparative genomics of the fungal order Sordariales.</title>
        <authorList>
            <consortium name="Lawrence Berkeley National Laboratory"/>
            <person name="Hensen N."/>
            <person name="Bonometti L."/>
            <person name="Westerberg I."/>
            <person name="Brannstrom I.O."/>
            <person name="Guillou S."/>
            <person name="Cros-Aarteil S."/>
            <person name="Calhoun S."/>
            <person name="Haridas S."/>
            <person name="Kuo A."/>
            <person name="Mondo S."/>
            <person name="Pangilinan J."/>
            <person name="Riley R."/>
            <person name="Labutti K."/>
            <person name="Andreopoulos B."/>
            <person name="Lipzen A."/>
            <person name="Chen C."/>
            <person name="Yanf M."/>
            <person name="Daum C."/>
            <person name="Ng V."/>
            <person name="Clum A."/>
            <person name="Steindorff A."/>
            <person name="Ohm R."/>
            <person name="Martin F."/>
            <person name="Silar P."/>
            <person name="Natvig D."/>
            <person name="Lalanne C."/>
            <person name="Gautier V."/>
            <person name="Ament-Velasquez S.L."/>
            <person name="Kruys A."/>
            <person name="Hutchinson M.I."/>
            <person name="Powell A.J."/>
            <person name="Barry K."/>
            <person name="Miller A.N."/>
            <person name="Grigoriev I.V."/>
            <person name="Debuchy R."/>
            <person name="Gladieux P."/>
            <person name="Thoren M.H."/>
            <person name="Johannesson H."/>
        </authorList>
    </citation>
    <scope>NUCLEOTIDE SEQUENCE</scope>
    <source>
        <strain evidence="2">PSN4</strain>
    </source>
</reference>
<feature type="region of interest" description="Disordered" evidence="1">
    <location>
        <begin position="93"/>
        <end position="121"/>
    </location>
</feature>
<evidence type="ECO:0000313" key="2">
    <source>
        <dbReference type="EMBL" id="KAK1759230.1"/>
    </source>
</evidence>
<feature type="region of interest" description="Disordered" evidence="1">
    <location>
        <begin position="140"/>
        <end position="198"/>
    </location>
</feature>